<dbReference type="AlphaFoldDB" id="A0AAP3DKB4"/>
<dbReference type="EMBL" id="JAPTNE010000053">
    <property type="protein sequence ID" value="MCZ0810064.1"/>
    <property type="molecule type" value="Genomic_DNA"/>
</dbReference>
<evidence type="ECO:0000313" key="1">
    <source>
        <dbReference type="EMBL" id="MCZ0810064.1"/>
    </source>
</evidence>
<proteinExistence type="predicted"/>
<dbReference type="Proteomes" id="UP001077662">
    <property type="component" value="Unassembled WGS sequence"/>
</dbReference>
<accession>A0AAP3DKB4</accession>
<dbReference type="RefSeq" id="WP_258434875.1">
    <property type="nucleotide sequence ID" value="NZ_JANSGW010000053.1"/>
</dbReference>
<gene>
    <name evidence="1" type="ORF">O0554_24790</name>
</gene>
<protein>
    <submittedName>
        <fullName evidence="1">Uncharacterized protein</fullName>
    </submittedName>
</protein>
<organism evidence="1 2">
    <name type="scientific">Brevibacillus laterosporus</name>
    <name type="common">Bacillus laterosporus</name>
    <dbReference type="NCBI Taxonomy" id="1465"/>
    <lineage>
        <taxon>Bacteria</taxon>
        <taxon>Bacillati</taxon>
        <taxon>Bacillota</taxon>
        <taxon>Bacilli</taxon>
        <taxon>Bacillales</taxon>
        <taxon>Paenibacillaceae</taxon>
        <taxon>Brevibacillus</taxon>
    </lineage>
</organism>
<sequence>MGITQNQTIQKVIRFLTDHKQAPYDARNELVDAFIRGLDVSSSELQTLTMRHPDLVRKSSARRYSVLEVLADFILDVGMINERGAEYPITNANKDFRRAKERDELEFSILMDGETSSARGVYESAFSVGNSVEDAVFNDEVAGEMTAESLRTLIRGVQSNPEPFIRKHADGSAWNREQPEKRRTKRAVRATIRGIDLRKIRTCRVCRNGFYSRNGRYVCDVVESRERRGISVCDRAYEKNYVKYREVA</sequence>
<evidence type="ECO:0000313" key="2">
    <source>
        <dbReference type="Proteomes" id="UP001077662"/>
    </source>
</evidence>
<name>A0AAP3DKB4_BRELA</name>
<reference evidence="1" key="1">
    <citation type="submission" date="2022-09" db="EMBL/GenBank/DDBJ databases">
        <title>Genome analysis and characterization of larvicidal activity of Brevibacillus strains.</title>
        <authorList>
            <person name="Patrusheva E.V."/>
            <person name="Izotova A.O."/>
            <person name="Toshchakov S.V."/>
            <person name="Sineoky S.P."/>
        </authorList>
    </citation>
    <scope>NUCLEOTIDE SEQUENCE</scope>
    <source>
        <strain evidence="1">VKPM_B-13247</strain>
    </source>
</reference>
<comment type="caution">
    <text evidence="1">The sequence shown here is derived from an EMBL/GenBank/DDBJ whole genome shotgun (WGS) entry which is preliminary data.</text>
</comment>